<reference evidence="1 2" key="1">
    <citation type="submission" date="2013-11" db="EMBL/GenBank/DDBJ databases">
        <title>The Genome Sequence of Plasmodium yoelii 17X.</title>
        <authorList>
            <consortium name="The Broad Institute Genomics Platform"/>
            <consortium name="The Broad Institute Genome Sequencing Center for Infectious Disease"/>
            <person name="Neafsey D."/>
            <person name="Adams J."/>
            <person name="Walker B."/>
            <person name="Young S.K."/>
            <person name="Zeng Q."/>
            <person name="Gargeya S."/>
            <person name="Fitzgerald M."/>
            <person name="Haas B."/>
            <person name="Abouelleil A."/>
            <person name="Alvarado L."/>
            <person name="Chapman S.B."/>
            <person name="Gainer-Dewar J."/>
            <person name="Goldberg J."/>
            <person name="Griggs A."/>
            <person name="Gujja S."/>
            <person name="Hansen M."/>
            <person name="Howarth C."/>
            <person name="Imamovic A."/>
            <person name="Ireland A."/>
            <person name="Larimer J."/>
            <person name="McCowan C."/>
            <person name="Murphy C."/>
            <person name="Pearson M."/>
            <person name="Poon T.W."/>
            <person name="Priest M."/>
            <person name="Roberts A."/>
            <person name="Saif S."/>
            <person name="Shea T."/>
            <person name="Sykes S."/>
            <person name="Wortman J."/>
            <person name="Nusbaum C."/>
            <person name="Birren B."/>
        </authorList>
    </citation>
    <scope>NUCLEOTIDE SEQUENCE [LARGE SCALE GENOMIC DNA]</scope>
    <source>
        <strain evidence="1 2">17X</strain>
    </source>
</reference>
<evidence type="ECO:0000313" key="2">
    <source>
        <dbReference type="Proteomes" id="UP000018538"/>
    </source>
</evidence>
<dbReference type="OrthoDB" id="10563227at2759"/>
<gene>
    <name evidence="1" type="ORF">YYC_05814</name>
</gene>
<dbReference type="EMBL" id="KI635825">
    <property type="protein sequence ID" value="ETB56385.1"/>
    <property type="molecule type" value="Genomic_DNA"/>
</dbReference>
<dbReference type="Proteomes" id="UP000018538">
    <property type="component" value="Unassembled WGS sequence"/>
</dbReference>
<organism evidence="1 2">
    <name type="scientific">Plasmodium yoelii 17X</name>
    <dbReference type="NCBI Taxonomy" id="1323249"/>
    <lineage>
        <taxon>Eukaryota</taxon>
        <taxon>Sar</taxon>
        <taxon>Alveolata</taxon>
        <taxon>Apicomplexa</taxon>
        <taxon>Aconoidasida</taxon>
        <taxon>Haemosporida</taxon>
        <taxon>Plasmodiidae</taxon>
        <taxon>Plasmodium</taxon>
        <taxon>Plasmodium (Vinckeia)</taxon>
    </lineage>
</organism>
<keyword evidence="2" id="KW-1185">Reference proteome</keyword>
<dbReference type="InterPro" id="IPR006477">
    <property type="entry name" value="Yir_bir_cir"/>
</dbReference>
<sequence length="107" mass="12031">MSKFYDAFKLLCNMYDNDAINTNVNKLLNNATMPFNKYTELKNDYNTEGTAYSQILSTLSTYYNNLKNKRSNIPSLPGIATEFFAPSSSIATKLFIVLSIFGAIALF</sequence>
<evidence type="ECO:0000313" key="1">
    <source>
        <dbReference type="EMBL" id="ETB56385.1"/>
    </source>
</evidence>
<dbReference type="AlphaFoldDB" id="V7PBL4"/>
<protein>
    <recommendedName>
        <fullName evidence="3">Plasmodium variant antigen protein Cir/Yir/Bir</fullName>
    </recommendedName>
</protein>
<name>V7PBL4_PLAYE</name>
<dbReference type="Pfam" id="PF06022">
    <property type="entry name" value="Cir_Bir_Yir"/>
    <property type="match status" value="1"/>
</dbReference>
<accession>V7PBL4</accession>
<proteinExistence type="predicted"/>
<evidence type="ECO:0008006" key="3">
    <source>
        <dbReference type="Google" id="ProtNLM"/>
    </source>
</evidence>